<feature type="region of interest" description="Disordered" evidence="1">
    <location>
        <begin position="195"/>
        <end position="244"/>
    </location>
</feature>
<proteinExistence type="predicted"/>
<feature type="compositionally biased region" description="Acidic residues" evidence="1">
    <location>
        <begin position="230"/>
        <end position="244"/>
    </location>
</feature>
<dbReference type="PANTHER" id="PTHR33840:SF2">
    <property type="entry name" value="TLE1 PHOSPHOLIPASE DOMAIN-CONTAINING PROTEIN"/>
    <property type="match status" value="1"/>
</dbReference>
<feature type="non-terminal residue" evidence="3">
    <location>
        <position position="244"/>
    </location>
</feature>
<sequence length="244" mass="27640">AGIGTNSKYQFLTEAVSSIASMIDQAVAIHLNDHVKMGYKFLMQNYQHVYVTLEDIWLAGLNVVSYHSKGDKICLFGFSQGAYMARALAGMLYKVRTCSQQQLDFAFSIYQSTNMESAVQSQEFKETCCIGVKVDFLGVWDAVSSVGILTPLLPYSSCCYGVKMFRHALALDEHCARFRPTVWDEPPAKEELVDCTLPRSFHETRNQANENNKSERKDNNDNQEGKDNNEDHDDEEEDSEEDEE</sequence>
<dbReference type="PANTHER" id="PTHR33840">
    <property type="match status" value="1"/>
</dbReference>
<dbReference type="InterPro" id="IPR029058">
    <property type="entry name" value="AB_hydrolase_fold"/>
</dbReference>
<dbReference type="Pfam" id="PF09994">
    <property type="entry name" value="T6SS_Tle1-like_cat"/>
    <property type="match status" value="1"/>
</dbReference>
<dbReference type="InterPro" id="IPR018712">
    <property type="entry name" value="Tle1-like_cat"/>
</dbReference>
<reference evidence="4" key="1">
    <citation type="journal article" date="2014" name="Proc. Natl. Acad. Sci. U.S.A.">
        <title>Extensive sampling of basidiomycete genomes demonstrates inadequacy of the white-rot/brown-rot paradigm for wood decay fungi.</title>
        <authorList>
            <person name="Riley R."/>
            <person name="Salamov A.A."/>
            <person name="Brown D.W."/>
            <person name="Nagy L.G."/>
            <person name="Floudas D."/>
            <person name="Held B.W."/>
            <person name="Levasseur A."/>
            <person name="Lombard V."/>
            <person name="Morin E."/>
            <person name="Otillar R."/>
            <person name="Lindquist E.A."/>
            <person name="Sun H."/>
            <person name="LaButti K.M."/>
            <person name="Schmutz J."/>
            <person name="Jabbour D."/>
            <person name="Luo H."/>
            <person name="Baker S.E."/>
            <person name="Pisabarro A.G."/>
            <person name="Walton J.D."/>
            <person name="Blanchette R.A."/>
            <person name="Henrissat B."/>
            <person name="Martin F."/>
            <person name="Cullen D."/>
            <person name="Hibbett D.S."/>
            <person name="Grigoriev I.V."/>
        </authorList>
    </citation>
    <scope>NUCLEOTIDE SEQUENCE [LARGE SCALE GENOMIC DNA]</scope>
    <source>
        <strain evidence="4">MUCL 33604</strain>
    </source>
</reference>
<evidence type="ECO:0000256" key="1">
    <source>
        <dbReference type="SAM" id="MobiDB-lite"/>
    </source>
</evidence>
<dbReference type="AlphaFoldDB" id="A0A067PFK7"/>
<accession>A0A067PFK7</accession>
<dbReference type="SUPFAM" id="SSF53474">
    <property type="entry name" value="alpha/beta-Hydrolases"/>
    <property type="match status" value="1"/>
</dbReference>
<dbReference type="HOGENOM" id="CLU_005049_2_1_1"/>
<feature type="non-terminal residue" evidence="3">
    <location>
        <position position="1"/>
    </location>
</feature>
<name>A0A067PFK7_9AGAM</name>
<dbReference type="InParanoid" id="A0A067PFK7"/>
<evidence type="ECO:0000313" key="3">
    <source>
        <dbReference type="EMBL" id="KDQ52625.1"/>
    </source>
</evidence>
<dbReference type="OrthoDB" id="3162439at2759"/>
<evidence type="ECO:0000259" key="2">
    <source>
        <dbReference type="Pfam" id="PF09994"/>
    </source>
</evidence>
<dbReference type="STRING" id="933084.A0A067PFK7"/>
<dbReference type="EMBL" id="KL197739">
    <property type="protein sequence ID" value="KDQ52625.1"/>
    <property type="molecule type" value="Genomic_DNA"/>
</dbReference>
<keyword evidence="4" id="KW-1185">Reference proteome</keyword>
<dbReference type="Proteomes" id="UP000027265">
    <property type="component" value="Unassembled WGS sequence"/>
</dbReference>
<organism evidence="3 4">
    <name type="scientific">Jaapia argillacea MUCL 33604</name>
    <dbReference type="NCBI Taxonomy" id="933084"/>
    <lineage>
        <taxon>Eukaryota</taxon>
        <taxon>Fungi</taxon>
        <taxon>Dikarya</taxon>
        <taxon>Basidiomycota</taxon>
        <taxon>Agaricomycotina</taxon>
        <taxon>Agaricomycetes</taxon>
        <taxon>Agaricomycetidae</taxon>
        <taxon>Jaapiales</taxon>
        <taxon>Jaapiaceae</taxon>
        <taxon>Jaapia</taxon>
    </lineage>
</organism>
<feature type="domain" description="T6SS Phospholipase effector Tle1-like catalytic" evidence="2">
    <location>
        <begin position="1"/>
        <end position="191"/>
    </location>
</feature>
<gene>
    <name evidence="3" type="ORF">JAAARDRAFT_87643</name>
</gene>
<feature type="compositionally biased region" description="Basic and acidic residues" evidence="1">
    <location>
        <begin position="212"/>
        <end position="229"/>
    </location>
</feature>
<protein>
    <recommendedName>
        <fullName evidence="2">T6SS Phospholipase effector Tle1-like catalytic domain-containing protein</fullName>
    </recommendedName>
</protein>
<evidence type="ECO:0000313" key="4">
    <source>
        <dbReference type="Proteomes" id="UP000027265"/>
    </source>
</evidence>